<dbReference type="InterPro" id="IPR001031">
    <property type="entry name" value="Thioesterase"/>
</dbReference>
<reference evidence="3" key="2">
    <citation type="submission" date="2020-09" db="EMBL/GenBank/DDBJ databases">
        <authorList>
            <person name="Sun Q."/>
            <person name="Zhou Y."/>
        </authorList>
    </citation>
    <scope>NUCLEOTIDE SEQUENCE</scope>
    <source>
        <strain evidence="3">CGMCC 4.7110</strain>
    </source>
</reference>
<dbReference type="EMBL" id="BMML01000040">
    <property type="protein sequence ID" value="GGN43775.1"/>
    <property type="molecule type" value="Genomic_DNA"/>
</dbReference>
<dbReference type="RefSeq" id="WP_189269135.1">
    <property type="nucleotide sequence ID" value="NZ_BMML01000040.1"/>
</dbReference>
<feature type="domain" description="Thioesterase" evidence="2">
    <location>
        <begin position="29"/>
        <end position="258"/>
    </location>
</feature>
<dbReference type="Proteomes" id="UP000653411">
    <property type="component" value="Unassembled WGS sequence"/>
</dbReference>
<keyword evidence="4" id="KW-1185">Reference proteome</keyword>
<evidence type="ECO:0000313" key="4">
    <source>
        <dbReference type="Proteomes" id="UP000653411"/>
    </source>
</evidence>
<dbReference type="InterPro" id="IPR012223">
    <property type="entry name" value="TEII"/>
</dbReference>
<evidence type="ECO:0000313" key="3">
    <source>
        <dbReference type="EMBL" id="GGN43775.1"/>
    </source>
</evidence>
<reference evidence="3" key="1">
    <citation type="journal article" date="2014" name="Int. J. Syst. Evol. Microbiol.">
        <title>Complete genome sequence of Corynebacterium casei LMG S-19264T (=DSM 44701T), isolated from a smear-ripened cheese.</title>
        <authorList>
            <consortium name="US DOE Joint Genome Institute (JGI-PGF)"/>
            <person name="Walter F."/>
            <person name="Albersmeier A."/>
            <person name="Kalinowski J."/>
            <person name="Ruckert C."/>
        </authorList>
    </citation>
    <scope>NUCLEOTIDE SEQUENCE</scope>
    <source>
        <strain evidence="3">CGMCC 4.7110</strain>
    </source>
</reference>
<comment type="similarity">
    <text evidence="1">Belongs to the thioesterase family.</text>
</comment>
<comment type="caution">
    <text evidence="3">The sequence shown here is derived from an EMBL/GenBank/DDBJ whole genome shotgun (WGS) entry which is preliminary data.</text>
</comment>
<organism evidence="3 4">
    <name type="scientific">Streptomyces fuscichromogenes</name>
    <dbReference type="NCBI Taxonomy" id="1324013"/>
    <lineage>
        <taxon>Bacteria</taxon>
        <taxon>Bacillati</taxon>
        <taxon>Actinomycetota</taxon>
        <taxon>Actinomycetes</taxon>
        <taxon>Kitasatosporales</taxon>
        <taxon>Streptomycetaceae</taxon>
        <taxon>Streptomyces</taxon>
    </lineage>
</organism>
<dbReference type="Pfam" id="PF00975">
    <property type="entry name" value="Thioesterase"/>
    <property type="match status" value="1"/>
</dbReference>
<evidence type="ECO:0000259" key="2">
    <source>
        <dbReference type="Pfam" id="PF00975"/>
    </source>
</evidence>
<dbReference type="PANTHER" id="PTHR11487">
    <property type="entry name" value="THIOESTERASE"/>
    <property type="match status" value="1"/>
</dbReference>
<name>A0A918CXJ6_9ACTN</name>
<accession>A0A918CXJ6</accession>
<gene>
    <name evidence="3" type="ORF">GCM10011578_094180</name>
</gene>
<evidence type="ECO:0000256" key="1">
    <source>
        <dbReference type="ARBA" id="ARBA00007169"/>
    </source>
</evidence>
<dbReference type="PANTHER" id="PTHR11487:SF0">
    <property type="entry name" value="S-ACYL FATTY ACID SYNTHASE THIOESTERASE, MEDIUM CHAIN"/>
    <property type="match status" value="1"/>
</dbReference>
<dbReference type="InterPro" id="IPR029058">
    <property type="entry name" value="AB_hydrolase_fold"/>
</dbReference>
<sequence>MSAAATGLGHRTSNARMLHRPAVGRPRYRLVCLHHAGGGPAAFAPWLRMLPDDVEIYALRMPGRDSRLGELQHRKPAAAVAEFLGIVGPLATDDVPVAYYGHSMGGALAYELYRALAEKGAPEPLYLAVGATAAPQRWASLPARLPEGDARQVLVDLLRAYGGTPPEVFDHPELLDVALTVLEGDFRLYDDYRPTLPPGPVGCPLVAFAGARDGMVATDDVRAWRECAAGPFAFHLLDDSHFFVESQADRILELLGDWAPMASKDTGAAPVTRTCT</sequence>
<protein>
    <submittedName>
        <fullName evidence="3">Non-ribosomal peptide synthase</fullName>
    </submittedName>
</protein>
<dbReference type="GO" id="GO:0008610">
    <property type="term" value="P:lipid biosynthetic process"/>
    <property type="evidence" value="ECO:0007669"/>
    <property type="project" value="TreeGrafter"/>
</dbReference>
<proteinExistence type="inferred from homology"/>
<dbReference type="SUPFAM" id="SSF53474">
    <property type="entry name" value="alpha/beta-Hydrolases"/>
    <property type="match status" value="1"/>
</dbReference>
<dbReference type="AlphaFoldDB" id="A0A918CXJ6"/>
<dbReference type="Gene3D" id="3.40.50.1820">
    <property type="entry name" value="alpha/beta hydrolase"/>
    <property type="match status" value="1"/>
</dbReference>